<dbReference type="PIRSF" id="PIRSF000390">
    <property type="entry name" value="PLP_StrS"/>
    <property type="match status" value="1"/>
</dbReference>
<dbReference type="Gene3D" id="3.40.640.10">
    <property type="entry name" value="Type I PLP-dependent aspartate aminotransferase-like (Major domain)"/>
    <property type="match status" value="1"/>
</dbReference>
<dbReference type="InterPro" id="IPR015421">
    <property type="entry name" value="PyrdxlP-dep_Trfase_major"/>
</dbReference>
<evidence type="ECO:0000256" key="4">
    <source>
        <dbReference type="RuleBase" id="RU004508"/>
    </source>
</evidence>
<dbReference type="GO" id="GO:0008483">
    <property type="term" value="F:transaminase activity"/>
    <property type="evidence" value="ECO:0007669"/>
    <property type="project" value="UniProtKB-KW"/>
</dbReference>
<evidence type="ECO:0000256" key="2">
    <source>
        <dbReference type="PIRSR" id="PIRSR000390-1"/>
    </source>
</evidence>
<dbReference type="PANTHER" id="PTHR30244">
    <property type="entry name" value="TRANSAMINASE"/>
    <property type="match status" value="1"/>
</dbReference>
<organism evidence="5 6">
    <name type="scientific">Ruficoccus amylovorans</name>
    <dbReference type="NCBI Taxonomy" id="1804625"/>
    <lineage>
        <taxon>Bacteria</taxon>
        <taxon>Pseudomonadati</taxon>
        <taxon>Verrucomicrobiota</taxon>
        <taxon>Opitutia</taxon>
        <taxon>Puniceicoccales</taxon>
        <taxon>Cerasicoccaceae</taxon>
        <taxon>Ruficoccus</taxon>
    </lineage>
</organism>
<evidence type="ECO:0000313" key="6">
    <source>
        <dbReference type="Proteomes" id="UP000546464"/>
    </source>
</evidence>
<proteinExistence type="inferred from homology"/>
<dbReference type="Pfam" id="PF01041">
    <property type="entry name" value="DegT_DnrJ_EryC1"/>
    <property type="match status" value="1"/>
</dbReference>
<keyword evidence="3 4" id="KW-0663">Pyridoxal phosphate</keyword>
<dbReference type="InterPro" id="IPR015424">
    <property type="entry name" value="PyrdxlP-dep_Trfase"/>
</dbReference>
<sequence>MSAERIYLSPPDMSEADLAALTDAFRSNWIAPVGPALAAFEAEMCRQLGVAHAVALASGTAALHLALKETGVKPGDRVFCSTMSFAASANAVVYCGAEPVFIDSERAGWNMDPALLEKALREAAASGQLPAAVEVVQAYGQCADMDAICALCDRYEVPLIEDAAEALGASYRGRAAGSFGRAGVLSFNGNKIITCSGGGMLVTDDAALAARVRYLSTQAREPGREYIHREVGYNYRLSNLLAALGLSQLNGLPQRVARRREVFNHYVKRLGALPGVTFMPEAEGGTCTRWLSSLLIDPQEAGLTSHELMDALEAENIEARPLWRPLHTQPCFAHCRSYGGEVAEELASRGLSLPSQLTDEQQERVCRCVERAFAQKR</sequence>
<name>A0A842HEH7_9BACT</name>
<dbReference type="AlphaFoldDB" id="A0A842HEH7"/>
<evidence type="ECO:0000256" key="3">
    <source>
        <dbReference type="PIRSR" id="PIRSR000390-2"/>
    </source>
</evidence>
<dbReference type="InterPro" id="IPR000653">
    <property type="entry name" value="DegT/StrS_aminotransferase"/>
</dbReference>
<feature type="modified residue" description="N6-(pyridoxal phosphate)lysine" evidence="3">
    <location>
        <position position="191"/>
    </location>
</feature>
<gene>
    <name evidence="5" type="ORF">H5P28_10345</name>
</gene>
<dbReference type="Gene3D" id="3.90.1150.10">
    <property type="entry name" value="Aspartate Aminotransferase, domain 1"/>
    <property type="match status" value="1"/>
</dbReference>
<dbReference type="InterPro" id="IPR015422">
    <property type="entry name" value="PyrdxlP-dep_Trfase_small"/>
</dbReference>
<dbReference type="GO" id="GO:0030170">
    <property type="term" value="F:pyridoxal phosphate binding"/>
    <property type="evidence" value="ECO:0007669"/>
    <property type="project" value="TreeGrafter"/>
</dbReference>
<comment type="caution">
    <text evidence="5">The sequence shown here is derived from an EMBL/GenBank/DDBJ whole genome shotgun (WGS) entry which is preliminary data.</text>
</comment>
<evidence type="ECO:0000313" key="5">
    <source>
        <dbReference type="EMBL" id="MBC2594659.1"/>
    </source>
</evidence>
<dbReference type="PANTHER" id="PTHR30244:SF34">
    <property type="entry name" value="DTDP-4-AMINO-4,6-DIDEOXYGALACTOSE TRANSAMINASE"/>
    <property type="match status" value="1"/>
</dbReference>
<dbReference type="Proteomes" id="UP000546464">
    <property type="component" value="Unassembled WGS sequence"/>
</dbReference>
<keyword evidence="5" id="KW-0032">Aminotransferase</keyword>
<accession>A0A842HEH7</accession>
<reference evidence="5 6" key="1">
    <citation type="submission" date="2020-07" db="EMBL/GenBank/DDBJ databases">
        <authorList>
            <person name="Feng X."/>
        </authorList>
    </citation>
    <scope>NUCLEOTIDE SEQUENCE [LARGE SCALE GENOMIC DNA]</scope>
    <source>
        <strain evidence="5 6">JCM31066</strain>
    </source>
</reference>
<feature type="active site" description="Proton acceptor" evidence="2">
    <location>
        <position position="191"/>
    </location>
</feature>
<protein>
    <submittedName>
        <fullName evidence="5">Aminotransferase class I/II-fold pyridoxal phosphate-dependent enzyme</fullName>
    </submittedName>
</protein>
<dbReference type="CDD" id="cd00616">
    <property type="entry name" value="AHBA_syn"/>
    <property type="match status" value="1"/>
</dbReference>
<keyword evidence="6" id="KW-1185">Reference proteome</keyword>
<dbReference type="EMBL" id="JACHVB010000032">
    <property type="protein sequence ID" value="MBC2594659.1"/>
    <property type="molecule type" value="Genomic_DNA"/>
</dbReference>
<dbReference type="GO" id="GO:0000271">
    <property type="term" value="P:polysaccharide biosynthetic process"/>
    <property type="evidence" value="ECO:0007669"/>
    <property type="project" value="TreeGrafter"/>
</dbReference>
<dbReference type="SUPFAM" id="SSF53383">
    <property type="entry name" value="PLP-dependent transferases"/>
    <property type="match status" value="1"/>
</dbReference>
<evidence type="ECO:0000256" key="1">
    <source>
        <dbReference type="ARBA" id="ARBA00037999"/>
    </source>
</evidence>
<dbReference type="RefSeq" id="WP_185675629.1">
    <property type="nucleotide sequence ID" value="NZ_JACHVB010000032.1"/>
</dbReference>
<keyword evidence="5" id="KW-0808">Transferase</keyword>
<comment type="similarity">
    <text evidence="1 4">Belongs to the DegT/DnrJ/EryC1 family.</text>
</comment>